<keyword evidence="9" id="KW-1185">Reference proteome</keyword>
<feature type="transmembrane region" description="Helical" evidence="6">
    <location>
        <begin position="118"/>
        <end position="138"/>
    </location>
</feature>
<keyword evidence="5 6" id="KW-0472">Membrane</keyword>
<proteinExistence type="predicted"/>
<feature type="transmembrane region" description="Helical" evidence="6">
    <location>
        <begin position="77"/>
        <end position="98"/>
    </location>
</feature>
<dbReference type="EMBL" id="BAAFZP010000001">
    <property type="protein sequence ID" value="GAB1580515.1"/>
    <property type="molecule type" value="Genomic_DNA"/>
</dbReference>
<dbReference type="InterPro" id="IPR027469">
    <property type="entry name" value="Cation_efflux_TMD_sf"/>
</dbReference>
<keyword evidence="2" id="KW-0813">Transport</keyword>
<feature type="transmembrane region" description="Helical" evidence="6">
    <location>
        <begin position="37"/>
        <end position="56"/>
    </location>
</feature>
<evidence type="ECO:0000259" key="7">
    <source>
        <dbReference type="Pfam" id="PF01545"/>
    </source>
</evidence>
<feature type="transmembrane region" description="Helical" evidence="6">
    <location>
        <begin position="12"/>
        <end position="31"/>
    </location>
</feature>
<dbReference type="InterPro" id="IPR040177">
    <property type="entry name" value="SLC30A9"/>
</dbReference>
<dbReference type="PANTHER" id="PTHR13414">
    <property type="entry name" value="HUEL-CATION TRANSPORTER"/>
    <property type="match status" value="1"/>
</dbReference>
<dbReference type="Pfam" id="PF01545">
    <property type="entry name" value="Cation_efflux"/>
    <property type="match status" value="1"/>
</dbReference>
<feature type="domain" description="Cation efflux protein transmembrane" evidence="7">
    <location>
        <begin position="12"/>
        <end position="218"/>
    </location>
</feature>
<accession>A0ABQ0GV52</accession>
<reference evidence="8 9" key="1">
    <citation type="submission" date="2024-10" db="EMBL/GenBank/DDBJ databases">
        <title>Isolation, draft genome sequencing and identification of Phyllobacterium sp. NSA23, isolated from leaf soil.</title>
        <authorList>
            <person name="Akita H."/>
        </authorList>
    </citation>
    <scope>NUCLEOTIDE SEQUENCE [LARGE SCALE GENOMIC DNA]</scope>
    <source>
        <strain evidence="8 9">NSA23</strain>
    </source>
</reference>
<dbReference type="PANTHER" id="PTHR13414:SF9">
    <property type="entry name" value="PROTON-COUPLED ZINC ANTIPORTER SLC30A9, MITOCHONDRIAL"/>
    <property type="match status" value="1"/>
</dbReference>
<evidence type="ECO:0000256" key="2">
    <source>
        <dbReference type="ARBA" id="ARBA00022448"/>
    </source>
</evidence>
<comment type="subcellular location">
    <subcellularLocation>
        <location evidence="1">Membrane</location>
        <topology evidence="1">Multi-pass membrane protein</topology>
    </subcellularLocation>
</comment>
<protein>
    <submittedName>
        <fullName evidence="8">Cation diffusion facilitator family transporter</fullName>
    </submittedName>
</protein>
<dbReference type="InterPro" id="IPR002524">
    <property type="entry name" value="Cation_efflux"/>
</dbReference>
<dbReference type="Proteomes" id="UP001628091">
    <property type="component" value="Unassembled WGS sequence"/>
</dbReference>
<dbReference type="NCBIfam" id="TIGR01297">
    <property type="entry name" value="CDF"/>
    <property type="match status" value="1"/>
</dbReference>
<evidence type="ECO:0000256" key="5">
    <source>
        <dbReference type="ARBA" id="ARBA00023136"/>
    </source>
</evidence>
<organism evidence="8 9">
    <name type="scientific">Phyllobacterium phragmitis</name>
    <dbReference type="NCBI Taxonomy" id="2670329"/>
    <lineage>
        <taxon>Bacteria</taxon>
        <taxon>Pseudomonadati</taxon>
        <taxon>Pseudomonadota</taxon>
        <taxon>Alphaproteobacteria</taxon>
        <taxon>Hyphomicrobiales</taxon>
        <taxon>Phyllobacteriaceae</taxon>
        <taxon>Phyllobacterium</taxon>
    </lineage>
</organism>
<dbReference type="InterPro" id="IPR058533">
    <property type="entry name" value="Cation_efflux_TM"/>
</dbReference>
<evidence type="ECO:0000313" key="8">
    <source>
        <dbReference type="EMBL" id="GAB1580515.1"/>
    </source>
</evidence>
<evidence type="ECO:0000313" key="9">
    <source>
        <dbReference type="Proteomes" id="UP001628091"/>
    </source>
</evidence>
<keyword evidence="4 6" id="KW-1133">Transmembrane helix</keyword>
<dbReference type="RefSeq" id="WP_407863508.1">
    <property type="nucleotide sequence ID" value="NZ_BAAFZP010000001.1"/>
</dbReference>
<sequence>MASRSGSRKVIYAGLVGDLLVTLTKFGAAFFTGSSAMLSEGVHSLVDTGNGVLLLFGLHRARRPADAAHPFGYARELYFWSFIVALLVFALGAGASFYEGVRHILHPEPMSDPLVNYAVLGLSFLFEGWAWLVAFLEFRRSKGRYGYFTAFRRSKDAPVFTVLFVNTADLLGLVAAFLGIFTAHMFDMPVLDGVASICIALVLAATAISLALESKGLLIGEAAVPEVEAEILAVAEADHAVQKVNGVLTVHLGPQEILTALSVEFKDRLTAPGIEKCVDRIERRLQSRRPDITLLFVKPQTAVTWLKRRPAFETVADSQAGLWRT</sequence>
<name>A0ABQ0GV52_9HYPH</name>
<evidence type="ECO:0000256" key="6">
    <source>
        <dbReference type="SAM" id="Phobius"/>
    </source>
</evidence>
<evidence type="ECO:0000256" key="4">
    <source>
        <dbReference type="ARBA" id="ARBA00022989"/>
    </source>
</evidence>
<comment type="caution">
    <text evidence="8">The sequence shown here is derived from an EMBL/GenBank/DDBJ whole genome shotgun (WGS) entry which is preliminary data.</text>
</comment>
<feature type="transmembrane region" description="Helical" evidence="6">
    <location>
        <begin position="159"/>
        <end position="181"/>
    </location>
</feature>
<dbReference type="Gene3D" id="1.20.1510.10">
    <property type="entry name" value="Cation efflux protein transmembrane domain"/>
    <property type="match status" value="1"/>
</dbReference>
<keyword evidence="3 6" id="KW-0812">Transmembrane</keyword>
<feature type="transmembrane region" description="Helical" evidence="6">
    <location>
        <begin position="193"/>
        <end position="212"/>
    </location>
</feature>
<dbReference type="SUPFAM" id="SSF161111">
    <property type="entry name" value="Cation efflux protein transmembrane domain-like"/>
    <property type="match status" value="1"/>
</dbReference>
<gene>
    <name evidence="8" type="ORF">PPNSA23_04580</name>
</gene>
<dbReference type="SUPFAM" id="SSF160240">
    <property type="entry name" value="Cation efflux protein cytoplasmic domain-like"/>
    <property type="match status" value="1"/>
</dbReference>
<evidence type="ECO:0000256" key="1">
    <source>
        <dbReference type="ARBA" id="ARBA00004141"/>
    </source>
</evidence>
<dbReference type="InterPro" id="IPR036837">
    <property type="entry name" value="Cation_efflux_CTD_sf"/>
</dbReference>
<evidence type="ECO:0000256" key="3">
    <source>
        <dbReference type="ARBA" id="ARBA00022692"/>
    </source>
</evidence>